<dbReference type="Gene3D" id="1.20.1560.10">
    <property type="entry name" value="ABC transporter type 1, transmembrane domain"/>
    <property type="match status" value="1"/>
</dbReference>
<feature type="compositionally biased region" description="Low complexity" evidence="8">
    <location>
        <begin position="549"/>
        <end position="575"/>
    </location>
</feature>
<evidence type="ECO:0000259" key="11">
    <source>
        <dbReference type="PROSITE" id="PS50929"/>
    </source>
</evidence>
<dbReference type="InterPro" id="IPR027417">
    <property type="entry name" value="P-loop_NTPase"/>
</dbReference>
<dbReference type="EMBL" id="KV918820">
    <property type="protein sequence ID" value="OSX78133.1"/>
    <property type="molecule type" value="Genomic_DNA"/>
</dbReference>
<dbReference type="GO" id="GO:0140359">
    <property type="term" value="F:ABC-type transporter activity"/>
    <property type="evidence" value="ECO:0007669"/>
    <property type="project" value="InterPro"/>
</dbReference>
<dbReference type="SMART" id="SM00382">
    <property type="entry name" value="AAA"/>
    <property type="match status" value="1"/>
</dbReference>
<evidence type="ECO:0000256" key="1">
    <source>
        <dbReference type="ARBA" id="ARBA00004141"/>
    </source>
</evidence>
<dbReference type="GO" id="GO:0016020">
    <property type="term" value="C:membrane"/>
    <property type="evidence" value="ECO:0007669"/>
    <property type="project" value="UniProtKB-SubCell"/>
</dbReference>
<dbReference type="GO" id="GO:0016887">
    <property type="term" value="F:ATP hydrolysis activity"/>
    <property type="evidence" value="ECO:0007669"/>
    <property type="project" value="InterPro"/>
</dbReference>
<evidence type="ECO:0000256" key="3">
    <source>
        <dbReference type="ARBA" id="ARBA00022692"/>
    </source>
</evidence>
<feature type="region of interest" description="Disordered" evidence="8">
    <location>
        <begin position="477"/>
        <end position="506"/>
    </location>
</feature>
<evidence type="ECO:0000259" key="10">
    <source>
        <dbReference type="PROSITE" id="PS50893"/>
    </source>
</evidence>
<feature type="transmembrane region" description="Helical" evidence="9">
    <location>
        <begin position="144"/>
        <end position="162"/>
    </location>
</feature>
<dbReference type="InterPro" id="IPR011527">
    <property type="entry name" value="ABC1_TM_dom"/>
</dbReference>
<feature type="transmembrane region" description="Helical" evidence="9">
    <location>
        <begin position="113"/>
        <end position="132"/>
    </location>
</feature>
<dbReference type="Pfam" id="PF00664">
    <property type="entry name" value="ABC_membrane"/>
    <property type="match status" value="1"/>
</dbReference>
<reference evidence="12 13" key="1">
    <citation type="submission" date="2017-03" db="EMBL/GenBank/DDBJ databases">
        <title>WGS assembly of Porphyra umbilicalis.</title>
        <authorList>
            <person name="Brawley S.H."/>
            <person name="Blouin N.A."/>
            <person name="Ficko-Blean E."/>
            <person name="Wheeler G.L."/>
            <person name="Lohr M."/>
            <person name="Goodson H.V."/>
            <person name="Jenkins J.W."/>
            <person name="Blaby-Haas C.E."/>
            <person name="Helliwell K.E."/>
            <person name="Chan C."/>
            <person name="Marriage T."/>
            <person name="Bhattacharya D."/>
            <person name="Klein A.S."/>
            <person name="Badis Y."/>
            <person name="Brodie J."/>
            <person name="Cao Y."/>
            <person name="Collen J."/>
            <person name="Dittami S.M."/>
            <person name="Gachon C.M."/>
            <person name="Green B.R."/>
            <person name="Karpowicz S."/>
            <person name="Kim J.W."/>
            <person name="Kudahl U."/>
            <person name="Lin S."/>
            <person name="Michel G."/>
            <person name="Mittag M."/>
            <person name="Olson B.J."/>
            <person name="Pangilinan J."/>
            <person name="Peng Y."/>
            <person name="Qiu H."/>
            <person name="Shu S."/>
            <person name="Singer J.T."/>
            <person name="Smith A.G."/>
            <person name="Sprecher B.N."/>
            <person name="Wagner V."/>
            <person name="Wang W."/>
            <person name="Wang Z.-Y."/>
            <person name="Yan J."/>
            <person name="Yarish C."/>
            <person name="Zoeuner-Riek S."/>
            <person name="Zhuang Y."/>
            <person name="Zou Y."/>
            <person name="Lindquist E.A."/>
            <person name="Grimwood J."/>
            <person name="Barry K."/>
            <person name="Rokhsar D.S."/>
            <person name="Schmutz J."/>
            <person name="Stiller J.W."/>
            <person name="Grossman A.R."/>
            <person name="Prochnik S.E."/>
        </authorList>
    </citation>
    <scope>NUCLEOTIDE SEQUENCE [LARGE SCALE GENOMIC DNA]</scope>
    <source>
        <strain evidence="12">4086291</strain>
    </source>
</reference>
<dbReference type="PANTHER" id="PTHR24221">
    <property type="entry name" value="ATP-BINDING CASSETTE SUB-FAMILY B"/>
    <property type="match status" value="1"/>
</dbReference>
<comment type="subcellular location">
    <subcellularLocation>
        <location evidence="1">Membrane</location>
        <topology evidence="1">Multi-pass membrane protein</topology>
    </subcellularLocation>
</comment>
<evidence type="ECO:0000313" key="13">
    <source>
        <dbReference type="Proteomes" id="UP000218209"/>
    </source>
</evidence>
<dbReference type="InterPro" id="IPR003439">
    <property type="entry name" value="ABC_transporter-like_ATP-bd"/>
</dbReference>
<evidence type="ECO:0000256" key="8">
    <source>
        <dbReference type="SAM" id="MobiDB-lite"/>
    </source>
</evidence>
<dbReference type="Gene3D" id="3.40.50.300">
    <property type="entry name" value="P-loop containing nucleotide triphosphate hydrolases"/>
    <property type="match status" value="1"/>
</dbReference>
<evidence type="ECO:0000256" key="2">
    <source>
        <dbReference type="ARBA" id="ARBA00014334"/>
    </source>
</evidence>
<dbReference type="PROSITE" id="PS50893">
    <property type="entry name" value="ABC_TRANSPORTER_2"/>
    <property type="match status" value="1"/>
</dbReference>
<evidence type="ECO:0000256" key="9">
    <source>
        <dbReference type="SAM" id="Phobius"/>
    </source>
</evidence>
<feature type="domain" description="ABC transporter" evidence="10">
    <location>
        <begin position="209"/>
        <end position="460"/>
    </location>
</feature>
<keyword evidence="3 9" id="KW-0812">Transmembrane</keyword>
<gene>
    <name evidence="12" type="ORF">BU14_0120s0016</name>
</gene>
<dbReference type="AlphaFoldDB" id="A0A1X6PBV1"/>
<name>A0A1X6PBV1_PORUM</name>
<protein>
    <recommendedName>
        <fullName evidence="2">Probable ATP-dependent transporter ycf16</fullName>
    </recommendedName>
</protein>
<feature type="region of interest" description="Disordered" evidence="8">
    <location>
        <begin position="533"/>
        <end position="575"/>
    </location>
</feature>
<dbReference type="InterPro" id="IPR003593">
    <property type="entry name" value="AAA+_ATPase"/>
</dbReference>
<keyword evidence="13" id="KW-1185">Reference proteome</keyword>
<sequence length="575" mass="58986">MLRQEAAFFDDKAHSVGVLSTQLAANVPLVAAVTLAFTPGIALDGYVQVRLLAASDADVRAAYQAAGAVLSELVANIRTVTTLGAQRQFLARFEAGLGEPITKGRVMAITSGIGLGLSELLTFSIWAVALWYGAKLGVDGACDFLGSLQALTAIIFLCVILGQAASWLPDVAASLTAAARVFALVDRVSAIDATAPRPPSEAAWTSSEQRLTDVAFCYPSRPDAPVLGGFSLTAPAGATVGIVGASGCGKSTALALLLRLYDAHAGAVTHGGVDVRAAHAAHLRARLGVVPQEPDLFSTTIRDNIAYGVAHAAGGANDPPAVVTDADVVAAATAAGAYDWIMGTPRGYDERVGPRAARLSGGERLRVAIARALIRRPEVLLADEATAALDGATEAAVAAALGGGGGAAAAAARPFSCRTGWRRCETPTRLRSSLGGRWRMSGATTSWLRGGGSRALPFPRRRTLPLCDGRNGWDLPPLHPRGLPGGGVSDGMERRLRPPGRPAAPRAACLRRRVRRPGRTLRSLPPAAWCSWTGGGSPVLDGGSSVAETPTAGPGPSAATGSAGTARRPTVAGAR</sequence>
<proteinExistence type="predicted"/>
<evidence type="ECO:0000256" key="4">
    <source>
        <dbReference type="ARBA" id="ARBA00022741"/>
    </source>
</evidence>
<evidence type="ECO:0000256" key="7">
    <source>
        <dbReference type="ARBA" id="ARBA00023136"/>
    </source>
</evidence>
<dbReference type="Pfam" id="PF00005">
    <property type="entry name" value="ABC_tran"/>
    <property type="match status" value="1"/>
</dbReference>
<feature type="domain" description="ABC transmembrane type-1" evidence="11">
    <location>
        <begin position="28"/>
        <end position="177"/>
    </location>
</feature>
<dbReference type="SUPFAM" id="SSF90123">
    <property type="entry name" value="ABC transporter transmembrane region"/>
    <property type="match status" value="1"/>
</dbReference>
<dbReference type="PROSITE" id="PS50929">
    <property type="entry name" value="ABC_TM1F"/>
    <property type="match status" value="1"/>
</dbReference>
<dbReference type="InterPro" id="IPR039421">
    <property type="entry name" value="Type_1_exporter"/>
</dbReference>
<accession>A0A1X6PBV1</accession>
<dbReference type="GO" id="GO:0005524">
    <property type="term" value="F:ATP binding"/>
    <property type="evidence" value="ECO:0007669"/>
    <property type="project" value="UniProtKB-KW"/>
</dbReference>
<dbReference type="OrthoDB" id="6500128at2759"/>
<keyword evidence="5" id="KW-0067">ATP-binding</keyword>
<dbReference type="InterPro" id="IPR036640">
    <property type="entry name" value="ABC1_TM_sf"/>
</dbReference>
<keyword evidence="7 9" id="KW-0472">Membrane</keyword>
<dbReference type="PANTHER" id="PTHR24221:SF503">
    <property type="entry name" value="MITOCHONDRIAL POTASSIUM CHANNEL ATP-BINDING SUBUNIT"/>
    <property type="match status" value="1"/>
</dbReference>
<keyword evidence="4" id="KW-0547">Nucleotide-binding</keyword>
<organism evidence="12 13">
    <name type="scientific">Porphyra umbilicalis</name>
    <name type="common">Purple laver</name>
    <name type="synonym">Red alga</name>
    <dbReference type="NCBI Taxonomy" id="2786"/>
    <lineage>
        <taxon>Eukaryota</taxon>
        <taxon>Rhodophyta</taxon>
        <taxon>Bangiophyceae</taxon>
        <taxon>Bangiales</taxon>
        <taxon>Bangiaceae</taxon>
        <taxon>Porphyra</taxon>
    </lineage>
</organism>
<dbReference type="SUPFAM" id="SSF52540">
    <property type="entry name" value="P-loop containing nucleoside triphosphate hydrolases"/>
    <property type="match status" value="1"/>
</dbReference>
<dbReference type="Proteomes" id="UP000218209">
    <property type="component" value="Unassembled WGS sequence"/>
</dbReference>
<evidence type="ECO:0000256" key="5">
    <source>
        <dbReference type="ARBA" id="ARBA00022840"/>
    </source>
</evidence>
<keyword evidence="6 9" id="KW-1133">Transmembrane helix</keyword>
<evidence type="ECO:0000256" key="6">
    <source>
        <dbReference type="ARBA" id="ARBA00022989"/>
    </source>
</evidence>
<evidence type="ECO:0000313" key="12">
    <source>
        <dbReference type="EMBL" id="OSX78133.1"/>
    </source>
</evidence>